<dbReference type="EMBL" id="FUXL01000001">
    <property type="protein sequence ID" value="SJZ49836.1"/>
    <property type="molecule type" value="Genomic_DNA"/>
</dbReference>
<evidence type="ECO:0000256" key="6">
    <source>
        <dbReference type="ARBA" id="ARBA00022989"/>
    </source>
</evidence>
<dbReference type="OrthoDB" id="9807795at2"/>
<sequence length="270" mass="29730">MEAASGHSAERGADGGAAPKGAESRRFRCVSVIIPARNEAENLAILVPEIGRALSSRDHEILVIDDGSTDETAETVWRLLGEGWPVRHIRHDRSCGQSRAVQTGVFLAAGDVVATIDGDGQNDPVFLPVMIEALERAGAGAGLAAGQRVGRTDTPMKRLSSRFANRLRDAVLHDGTRDTGCGMKAMPTELFRRLPFFDGWHRYLPALVIREGLTVVHIDVKDRSRRFGASNYGILDRGMRGLIDLLGVWWLMRRGRRRAAITETRWNNDL</sequence>
<keyword evidence="11" id="KW-1185">Reference proteome</keyword>
<keyword evidence="1" id="KW-1003">Cell membrane</keyword>
<dbReference type="GO" id="GO:0099621">
    <property type="term" value="F:undecaprenyl-phosphate 4-deoxy-4-formamido-L-arabinose transferase activity"/>
    <property type="evidence" value="ECO:0007669"/>
    <property type="project" value="TreeGrafter"/>
</dbReference>
<dbReference type="Proteomes" id="UP000190135">
    <property type="component" value="Unassembled WGS sequence"/>
</dbReference>
<evidence type="ECO:0000256" key="4">
    <source>
        <dbReference type="ARBA" id="ARBA00022692"/>
    </source>
</evidence>
<dbReference type="InterPro" id="IPR001173">
    <property type="entry name" value="Glyco_trans_2-like"/>
</dbReference>
<keyword evidence="2" id="KW-0328">Glycosyltransferase</keyword>
<organism evidence="10 11">
    <name type="scientific">Consotaella salsifontis</name>
    <dbReference type="NCBI Taxonomy" id="1365950"/>
    <lineage>
        <taxon>Bacteria</taxon>
        <taxon>Pseudomonadati</taxon>
        <taxon>Pseudomonadota</taxon>
        <taxon>Alphaproteobacteria</taxon>
        <taxon>Hyphomicrobiales</taxon>
        <taxon>Aurantimonadaceae</taxon>
        <taxon>Consotaella</taxon>
    </lineage>
</organism>
<dbReference type="RefSeq" id="WP_078706391.1">
    <property type="nucleotide sequence ID" value="NZ_FUXL01000001.1"/>
</dbReference>
<reference evidence="10 11" key="1">
    <citation type="submission" date="2017-02" db="EMBL/GenBank/DDBJ databases">
        <authorList>
            <person name="Peterson S.W."/>
        </authorList>
    </citation>
    <scope>NUCLEOTIDE SEQUENCE [LARGE SCALE GENOMIC DNA]</scope>
    <source>
        <strain evidence="10 11">USBA 369</strain>
    </source>
</reference>
<gene>
    <name evidence="10" type="ORF">SAMN05428963_10157</name>
</gene>
<dbReference type="InterPro" id="IPR050256">
    <property type="entry name" value="Glycosyltransferase_2"/>
</dbReference>
<evidence type="ECO:0000256" key="1">
    <source>
        <dbReference type="ARBA" id="ARBA00022475"/>
    </source>
</evidence>
<dbReference type="InterPro" id="IPR029044">
    <property type="entry name" value="Nucleotide-diphossugar_trans"/>
</dbReference>
<keyword evidence="5" id="KW-0448">Lipopolysaccharide biosynthesis</keyword>
<dbReference type="GO" id="GO:0005886">
    <property type="term" value="C:plasma membrane"/>
    <property type="evidence" value="ECO:0007669"/>
    <property type="project" value="TreeGrafter"/>
</dbReference>
<feature type="domain" description="Glycosyltransferase 2-like" evidence="9">
    <location>
        <begin position="31"/>
        <end position="193"/>
    </location>
</feature>
<name>A0A1T4L522_9HYPH</name>
<dbReference type="GO" id="GO:0009103">
    <property type="term" value="P:lipopolysaccharide biosynthetic process"/>
    <property type="evidence" value="ECO:0007669"/>
    <property type="project" value="UniProtKB-KW"/>
</dbReference>
<evidence type="ECO:0000256" key="3">
    <source>
        <dbReference type="ARBA" id="ARBA00022679"/>
    </source>
</evidence>
<evidence type="ECO:0000256" key="7">
    <source>
        <dbReference type="ARBA" id="ARBA00023136"/>
    </source>
</evidence>
<accession>A0A1T4L522</accession>
<dbReference type="PANTHER" id="PTHR48090:SF3">
    <property type="entry name" value="UNDECAPRENYL-PHOSPHATE 4-DEOXY-4-FORMAMIDO-L-ARABINOSE TRANSFERASE"/>
    <property type="match status" value="1"/>
</dbReference>
<dbReference type="Pfam" id="PF00535">
    <property type="entry name" value="Glycos_transf_2"/>
    <property type="match status" value="1"/>
</dbReference>
<keyword evidence="7" id="KW-0472">Membrane</keyword>
<evidence type="ECO:0000313" key="10">
    <source>
        <dbReference type="EMBL" id="SJZ49836.1"/>
    </source>
</evidence>
<dbReference type="PANTHER" id="PTHR48090">
    <property type="entry name" value="UNDECAPRENYL-PHOSPHATE 4-DEOXY-4-FORMAMIDO-L-ARABINOSE TRANSFERASE-RELATED"/>
    <property type="match status" value="1"/>
</dbReference>
<keyword evidence="6" id="KW-1133">Transmembrane helix</keyword>
<keyword evidence="4" id="KW-0812">Transmembrane</keyword>
<dbReference type="SUPFAM" id="SSF53448">
    <property type="entry name" value="Nucleotide-diphospho-sugar transferases"/>
    <property type="match status" value="1"/>
</dbReference>
<evidence type="ECO:0000259" key="9">
    <source>
        <dbReference type="Pfam" id="PF00535"/>
    </source>
</evidence>
<dbReference type="AlphaFoldDB" id="A0A1T4L522"/>
<evidence type="ECO:0000256" key="5">
    <source>
        <dbReference type="ARBA" id="ARBA00022985"/>
    </source>
</evidence>
<dbReference type="STRING" id="1365950.SAMN05428963_10157"/>
<evidence type="ECO:0000256" key="2">
    <source>
        <dbReference type="ARBA" id="ARBA00022676"/>
    </source>
</evidence>
<keyword evidence="3 10" id="KW-0808">Transferase</keyword>
<protein>
    <submittedName>
        <fullName evidence="10">Glycosyltransferase involved in cell wall bisynthesis</fullName>
    </submittedName>
</protein>
<feature type="region of interest" description="Disordered" evidence="8">
    <location>
        <begin position="1"/>
        <end position="21"/>
    </location>
</feature>
<proteinExistence type="predicted"/>
<dbReference type="FunFam" id="3.90.550.10:FF:000170">
    <property type="entry name" value="Dolichol-phosphate mannosyltransferase"/>
    <property type="match status" value="1"/>
</dbReference>
<evidence type="ECO:0000256" key="8">
    <source>
        <dbReference type="SAM" id="MobiDB-lite"/>
    </source>
</evidence>
<dbReference type="CDD" id="cd04179">
    <property type="entry name" value="DPM_DPG-synthase_like"/>
    <property type="match status" value="1"/>
</dbReference>
<evidence type="ECO:0000313" key="11">
    <source>
        <dbReference type="Proteomes" id="UP000190135"/>
    </source>
</evidence>
<dbReference type="Gene3D" id="3.90.550.10">
    <property type="entry name" value="Spore Coat Polysaccharide Biosynthesis Protein SpsA, Chain A"/>
    <property type="match status" value="1"/>
</dbReference>